<dbReference type="InterPro" id="IPR052535">
    <property type="entry name" value="Bacilysin_H2HPP_isomerase"/>
</dbReference>
<evidence type="ECO:0000259" key="2">
    <source>
        <dbReference type="Pfam" id="PF07883"/>
    </source>
</evidence>
<dbReference type="Gene3D" id="2.60.120.10">
    <property type="entry name" value="Jelly Rolls"/>
    <property type="match status" value="1"/>
</dbReference>
<dbReference type="CDD" id="cd02238">
    <property type="entry name" value="cupin_KdgF"/>
    <property type="match status" value="1"/>
</dbReference>
<keyword evidence="4" id="KW-1185">Reference proteome</keyword>
<dbReference type="AlphaFoldDB" id="A0ABD5YID6"/>
<protein>
    <submittedName>
        <fullName evidence="3">Cupin domain-containing protein</fullName>
    </submittedName>
</protein>
<dbReference type="Pfam" id="PF07883">
    <property type="entry name" value="Cupin_2"/>
    <property type="match status" value="1"/>
</dbReference>
<feature type="domain" description="Cupin type-2" evidence="2">
    <location>
        <begin position="33"/>
        <end position="96"/>
    </location>
</feature>
<accession>A0ABD5YID6</accession>
<feature type="compositionally biased region" description="Pro residues" evidence="1">
    <location>
        <begin position="103"/>
        <end position="113"/>
    </location>
</feature>
<sequence length="113" mass="12283">MDHVSLSNHEPSEVLDGVFLAQLAAGEQMSVQHFRIDPGAVVDDHSHEHEQGGYLFEGSLAFTVDSESYQVEAGDSYVIPSNAVHAVENQGDEPAIGVELFSPPRPDPPWSKE</sequence>
<comment type="caution">
    <text evidence="3">The sequence shown here is derived from an EMBL/GenBank/DDBJ whole genome shotgun (WGS) entry which is preliminary data.</text>
</comment>
<dbReference type="PANTHER" id="PTHR40112:SF1">
    <property type="entry name" value="H2HPP ISOMERASE"/>
    <property type="match status" value="1"/>
</dbReference>
<dbReference type="RefSeq" id="WP_264555179.1">
    <property type="nucleotide sequence ID" value="NZ_CP109979.1"/>
</dbReference>
<evidence type="ECO:0000313" key="4">
    <source>
        <dbReference type="Proteomes" id="UP001596417"/>
    </source>
</evidence>
<evidence type="ECO:0000256" key="1">
    <source>
        <dbReference type="SAM" id="MobiDB-lite"/>
    </source>
</evidence>
<organism evidence="3 4">
    <name type="scientific">Halocatena marina</name>
    <dbReference type="NCBI Taxonomy" id="2934937"/>
    <lineage>
        <taxon>Archaea</taxon>
        <taxon>Methanobacteriati</taxon>
        <taxon>Methanobacteriota</taxon>
        <taxon>Stenosarchaea group</taxon>
        <taxon>Halobacteria</taxon>
        <taxon>Halobacteriales</taxon>
        <taxon>Natronomonadaceae</taxon>
        <taxon>Halocatena</taxon>
    </lineage>
</organism>
<gene>
    <name evidence="3" type="ORF">ACFQL7_03635</name>
</gene>
<dbReference type="SUPFAM" id="SSF51182">
    <property type="entry name" value="RmlC-like cupins"/>
    <property type="match status" value="1"/>
</dbReference>
<reference evidence="3 4" key="1">
    <citation type="journal article" date="2019" name="Int. J. Syst. Evol. Microbiol.">
        <title>The Global Catalogue of Microorganisms (GCM) 10K type strain sequencing project: providing services to taxonomists for standard genome sequencing and annotation.</title>
        <authorList>
            <consortium name="The Broad Institute Genomics Platform"/>
            <consortium name="The Broad Institute Genome Sequencing Center for Infectious Disease"/>
            <person name="Wu L."/>
            <person name="Ma J."/>
        </authorList>
    </citation>
    <scope>NUCLEOTIDE SEQUENCE [LARGE SCALE GENOMIC DNA]</scope>
    <source>
        <strain evidence="3 4">RDMS1</strain>
    </source>
</reference>
<dbReference type="PANTHER" id="PTHR40112">
    <property type="entry name" value="H2HPP ISOMERASE"/>
    <property type="match status" value="1"/>
</dbReference>
<dbReference type="InterPro" id="IPR011051">
    <property type="entry name" value="RmlC_Cupin_sf"/>
</dbReference>
<proteinExistence type="predicted"/>
<evidence type="ECO:0000313" key="3">
    <source>
        <dbReference type="EMBL" id="MFC7189028.1"/>
    </source>
</evidence>
<name>A0ABD5YID6_9EURY</name>
<feature type="region of interest" description="Disordered" evidence="1">
    <location>
        <begin position="94"/>
        <end position="113"/>
    </location>
</feature>
<dbReference type="InterPro" id="IPR014710">
    <property type="entry name" value="RmlC-like_jellyroll"/>
</dbReference>
<dbReference type="Proteomes" id="UP001596417">
    <property type="component" value="Unassembled WGS sequence"/>
</dbReference>
<dbReference type="GeneID" id="76198586"/>
<dbReference type="EMBL" id="JBHTAX010000001">
    <property type="protein sequence ID" value="MFC7189028.1"/>
    <property type="molecule type" value="Genomic_DNA"/>
</dbReference>
<dbReference type="InterPro" id="IPR013096">
    <property type="entry name" value="Cupin_2"/>
</dbReference>